<dbReference type="AlphaFoldDB" id="G0P0Q2"/>
<dbReference type="Proteomes" id="UP000008068">
    <property type="component" value="Unassembled WGS sequence"/>
</dbReference>
<evidence type="ECO:0000313" key="3">
    <source>
        <dbReference type="Proteomes" id="UP000008068"/>
    </source>
</evidence>
<gene>
    <name evidence="2" type="ORF">CAEBREN_22132</name>
</gene>
<organism evidence="3">
    <name type="scientific">Caenorhabditis brenneri</name>
    <name type="common">Nematode worm</name>
    <dbReference type="NCBI Taxonomy" id="135651"/>
    <lineage>
        <taxon>Eukaryota</taxon>
        <taxon>Metazoa</taxon>
        <taxon>Ecdysozoa</taxon>
        <taxon>Nematoda</taxon>
        <taxon>Chromadorea</taxon>
        <taxon>Rhabditida</taxon>
        <taxon>Rhabditina</taxon>
        <taxon>Rhabditomorpha</taxon>
        <taxon>Rhabditoidea</taxon>
        <taxon>Rhabditidae</taxon>
        <taxon>Peloderinae</taxon>
        <taxon>Caenorhabditis</taxon>
    </lineage>
</organism>
<reference evidence="3" key="1">
    <citation type="submission" date="2011-07" db="EMBL/GenBank/DDBJ databases">
        <authorList>
            <consortium name="Caenorhabditis brenneri Sequencing and Analysis Consortium"/>
            <person name="Wilson R.K."/>
        </authorList>
    </citation>
    <scope>NUCLEOTIDE SEQUENCE [LARGE SCALE GENOMIC DNA]</scope>
    <source>
        <strain evidence="3">PB2801</strain>
    </source>
</reference>
<feature type="compositionally biased region" description="Acidic residues" evidence="1">
    <location>
        <begin position="57"/>
        <end position="72"/>
    </location>
</feature>
<dbReference type="eggNOG" id="ENOG502TI4J">
    <property type="taxonomic scope" value="Eukaryota"/>
</dbReference>
<proteinExistence type="predicted"/>
<dbReference type="OrthoDB" id="1112980at2759"/>
<dbReference type="EMBL" id="GL380003">
    <property type="protein sequence ID" value="EGT41845.1"/>
    <property type="molecule type" value="Genomic_DNA"/>
</dbReference>
<accession>G0P0Q2</accession>
<evidence type="ECO:0000256" key="1">
    <source>
        <dbReference type="SAM" id="MobiDB-lite"/>
    </source>
</evidence>
<name>G0P0Q2_CAEBE</name>
<dbReference type="FunCoup" id="G0P0Q2">
    <property type="interactions" value="24"/>
</dbReference>
<protein>
    <submittedName>
        <fullName evidence="2">Uncharacterized protein</fullName>
    </submittedName>
</protein>
<evidence type="ECO:0000313" key="2">
    <source>
        <dbReference type="EMBL" id="EGT41845.1"/>
    </source>
</evidence>
<feature type="region of interest" description="Disordered" evidence="1">
    <location>
        <begin position="37"/>
        <end position="91"/>
    </location>
</feature>
<dbReference type="HOGENOM" id="CLU_150853_0_0_1"/>
<keyword evidence="3" id="KW-1185">Reference proteome</keyword>
<sequence length="137" mass="15243">MSQDPKISDFLNGKPTIQAVEPSALFSRLRQFLPKLEEANQQMPGTASADAFQIEKVEEESSDDSSDSDSDSEEKSSESPPEEETETMRTIEIDLDVFKEQNSSVDGRDVSVQNVESLPDAFSLEKSEPKKVLIEEI</sequence>
<dbReference type="OMA" id="DETDVCP"/>
<dbReference type="InParanoid" id="G0P0Q2"/>